<evidence type="ECO:0000313" key="2">
    <source>
        <dbReference type="EMBL" id="MUN53631.1"/>
    </source>
</evidence>
<dbReference type="EMBL" id="WOGT01000001">
    <property type="protein sequence ID" value="MUN53631.1"/>
    <property type="molecule type" value="Genomic_DNA"/>
</dbReference>
<dbReference type="Gene3D" id="3.30.1050.40">
    <property type="match status" value="1"/>
</dbReference>
<sequence length="132" mass="14165">MARRKISDDVGLAALRSWEADPDAAGRKTTATAVRYALEELAHRAPGNSVEVRVPPFGVTQAIEGPRHTRGTPPNVVETTAATWLGLATGRLTWEEARASGSVDASGNRSDLSVLLPLFATRTSMKRTAQNR</sequence>
<reference evidence="2 3" key="1">
    <citation type="submission" date="2019-12" db="EMBL/GenBank/DDBJ databases">
        <authorList>
            <person name="Li J."/>
            <person name="Shi Y."/>
            <person name="Xu G."/>
            <person name="Xiao D."/>
            <person name="Ran X."/>
        </authorList>
    </citation>
    <scope>NUCLEOTIDE SEQUENCE [LARGE SCALE GENOMIC DNA]</scope>
    <source>
        <strain evidence="2 3">JCM 15915</strain>
    </source>
</reference>
<feature type="domain" description="Bacterial SCP orthologue" evidence="1">
    <location>
        <begin position="27"/>
        <end position="118"/>
    </location>
</feature>
<dbReference type="OrthoDB" id="8481083at2"/>
<name>A0A7K1LEN1_9MICC</name>
<comment type="caution">
    <text evidence="2">The sequence shown here is derived from an EMBL/GenBank/DDBJ whole genome shotgun (WGS) entry which is preliminary data.</text>
</comment>
<dbReference type="Proteomes" id="UP000462152">
    <property type="component" value="Unassembled WGS sequence"/>
</dbReference>
<accession>A0A7K1LEN1</accession>
<gene>
    <name evidence="2" type="ORF">GMA10_00020</name>
</gene>
<dbReference type="InterPro" id="IPR036527">
    <property type="entry name" value="SCP2_sterol-bd_dom_sf"/>
</dbReference>
<keyword evidence="3" id="KW-1185">Reference proteome</keyword>
<dbReference type="AlphaFoldDB" id="A0A7K1LEN1"/>
<dbReference type="RefSeq" id="WP_129314636.1">
    <property type="nucleotide sequence ID" value="NZ_NOIQ01000002.1"/>
</dbReference>
<protein>
    <recommendedName>
        <fullName evidence="1">Bacterial SCP orthologue domain-containing protein</fullName>
    </recommendedName>
</protein>
<proteinExistence type="predicted"/>
<dbReference type="Pfam" id="PF17844">
    <property type="entry name" value="SCP_3"/>
    <property type="match status" value="1"/>
</dbReference>
<organism evidence="2 3">
    <name type="scientific">Rothia koreensis</name>
    <dbReference type="NCBI Taxonomy" id="592378"/>
    <lineage>
        <taxon>Bacteria</taxon>
        <taxon>Bacillati</taxon>
        <taxon>Actinomycetota</taxon>
        <taxon>Actinomycetes</taxon>
        <taxon>Micrococcales</taxon>
        <taxon>Micrococcaceae</taxon>
        <taxon>Rothia</taxon>
    </lineage>
</organism>
<dbReference type="InterPro" id="IPR041629">
    <property type="entry name" value="SCP_3"/>
</dbReference>
<dbReference type="SUPFAM" id="SSF55718">
    <property type="entry name" value="SCP-like"/>
    <property type="match status" value="1"/>
</dbReference>
<evidence type="ECO:0000313" key="3">
    <source>
        <dbReference type="Proteomes" id="UP000462152"/>
    </source>
</evidence>
<evidence type="ECO:0000259" key="1">
    <source>
        <dbReference type="Pfam" id="PF17844"/>
    </source>
</evidence>